<dbReference type="EnsemblMetazoa" id="XM_038011516.1">
    <property type="protein sequence ID" value="XP_037867444.1"/>
    <property type="gene ID" value="LOC105842250"/>
</dbReference>
<dbReference type="SUPFAM" id="SSF56801">
    <property type="entry name" value="Acetyl-CoA synthetase-like"/>
    <property type="match status" value="1"/>
</dbReference>
<dbReference type="InterPro" id="IPR000873">
    <property type="entry name" value="AMP-dep_synth/lig_dom"/>
</dbReference>
<reference evidence="3" key="1">
    <citation type="journal article" date="2008" name="Insect Biochem. Mol. Biol.">
        <title>The genome of a lepidopteran model insect, the silkworm Bombyx mori.</title>
        <authorList>
            <consortium name="International Silkworm Genome Consortium"/>
        </authorList>
    </citation>
    <scope>NUCLEOTIDE SEQUENCE [LARGE SCALE GENOMIC DNA]</scope>
    <source>
        <strain evidence="3">p50T</strain>
    </source>
</reference>
<protein>
    <recommendedName>
        <fullName evidence="1">AMP-dependent synthetase/ligase domain-containing protein</fullName>
    </recommendedName>
</protein>
<proteinExistence type="predicted"/>
<evidence type="ECO:0000259" key="1">
    <source>
        <dbReference type="Pfam" id="PF00501"/>
    </source>
</evidence>
<dbReference type="Proteomes" id="UP000005204">
    <property type="component" value="Unassembled WGS sequence"/>
</dbReference>
<dbReference type="InterPro" id="IPR042099">
    <property type="entry name" value="ANL_N_sf"/>
</dbReference>
<feature type="domain" description="AMP-dependent synthetase/ligase" evidence="1">
    <location>
        <begin position="31"/>
        <end position="103"/>
    </location>
</feature>
<evidence type="ECO:0000313" key="3">
    <source>
        <dbReference type="Proteomes" id="UP000005204"/>
    </source>
</evidence>
<sequence>MKMPYNYNFVFGDKNVQVPAHLNFGQFMLEHIRQWNDEIAIENADTGEKLSYKEIAQYVVNLSASLTSLGVGRGDTVALGSQKHNEFVPTLLAIVLTGATYTP</sequence>
<evidence type="ECO:0000313" key="2">
    <source>
        <dbReference type="EnsemblMetazoa" id="XP_037867444.1"/>
    </source>
</evidence>
<dbReference type="Gene3D" id="3.40.50.12780">
    <property type="entry name" value="N-terminal domain of ligase-like"/>
    <property type="match status" value="1"/>
</dbReference>
<accession>A0A8R2LVA4</accession>
<organism evidence="2 3">
    <name type="scientific">Bombyx mori</name>
    <name type="common">Silk moth</name>
    <dbReference type="NCBI Taxonomy" id="7091"/>
    <lineage>
        <taxon>Eukaryota</taxon>
        <taxon>Metazoa</taxon>
        <taxon>Ecdysozoa</taxon>
        <taxon>Arthropoda</taxon>
        <taxon>Hexapoda</taxon>
        <taxon>Insecta</taxon>
        <taxon>Pterygota</taxon>
        <taxon>Neoptera</taxon>
        <taxon>Endopterygota</taxon>
        <taxon>Lepidoptera</taxon>
        <taxon>Glossata</taxon>
        <taxon>Ditrysia</taxon>
        <taxon>Bombycoidea</taxon>
        <taxon>Bombycidae</taxon>
        <taxon>Bombycinae</taxon>
        <taxon>Bombyx</taxon>
    </lineage>
</organism>
<reference evidence="2" key="2">
    <citation type="submission" date="2022-06" db="UniProtKB">
        <authorList>
            <consortium name="EnsemblMetazoa"/>
        </authorList>
    </citation>
    <scope>IDENTIFICATION</scope>
    <source>
        <strain evidence="2">p50T (Dazao)</strain>
    </source>
</reference>
<dbReference type="AlphaFoldDB" id="A0A8R2LVA4"/>
<dbReference type="Pfam" id="PF00501">
    <property type="entry name" value="AMP-binding"/>
    <property type="match status" value="1"/>
</dbReference>
<keyword evidence="3" id="KW-1185">Reference proteome</keyword>
<name>A0A8R2LVA4_BOMMO</name>